<dbReference type="GO" id="GO:0051896">
    <property type="term" value="P:regulation of phosphatidylinositol 3-kinase/protein kinase B signal transduction"/>
    <property type="evidence" value="ECO:0007669"/>
    <property type="project" value="UniProtKB-ARBA"/>
</dbReference>
<evidence type="ECO:0000313" key="6">
    <source>
        <dbReference type="Proteomes" id="UP000494106"/>
    </source>
</evidence>
<dbReference type="GO" id="GO:0005634">
    <property type="term" value="C:nucleus"/>
    <property type="evidence" value="ECO:0007669"/>
    <property type="project" value="TreeGrafter"/>
</dbReference>
<dbReference type="PANTHER" id="PTHR48094:SF12">
    <property type="entry name" value="PARKINSON DISEASE PROTEIN 7 HOMOLOG"/>
    <property type="match status" value="1"/>
</dbReference>
<dbReference type="Pfam" id="PF01965">
    <property type="entry name" value="DJ-1_PfpI"/>
    <property type="match status" value="1"/>
</dbReference>
<keyword evidence="3" id="KW-0558">Oxidation</keyword>
<dbReference type="GO" id="GO:1903189">
    <property type="term" value="P:glyoxal metabolic process"/>
    <property type="evidence" value="ECO:0007669"/>
    <property type="project" value="TreeGrafter"/>
</dbReference>
<dbReference type="InterPro" id="IPR002818">
    <property type="entry name" value="DJ-1/PfpI"/>
</dbReference>
<evidence type="ECO:0000256" key="1">
    <source>
        <dbReference type="ARBA" id="ARBA00004496"/>
    </source>
</evidence>
<dbReference type="FunFam" id="3.40.50.880:FF:000022">
    <property type="entry name" value="protein deglycase DJ-1"/>
    <property type="match status" value="1"/>
</dbReference>
<gene>
    <name evidence="5" type="ORF">APLA_LOCUS15939</name>
</gene>
<dbReference type="InterPro" id="IPR006287">
    <property type="entry name" value="DJ-1"/>
</dbReference>
<dbReference type="GO" id="GO:0046295">
    <property type="term" value="P:glycolate biosynthetic process"/>
    <property type="evidence" value="ECO:0007669"/>
    <property type="project" value="TreeGrafter"/>
</dbReference>
<dbReference type="InterPro" id="IPR050325">
    <property type="entry name" value="Prot/Nucl_acid_deglycase"/>
</dbReference>
<comment type="caution">
    <text evidence="5">The sequence shown here is derived from an EMBL/GenBank/DDBJ whole genome shotgun (WGS) entry which is preliminary data.</text>
</comment>
<reference evidence="5 6" key="1">
    <citation type="submission" date="2020-04" db="EMBL/GenBank/DDBJ databases">
        <authorList>
            <person name="Wallbank WR R."/>
            <person name="Pardo Diaz C."/>
            <person name="Kozak K."/>
            <person name="Martin S."/>
            <person name="Jiggins C."/>
            <person name="Moest M."/>
            <person name="Warren A I."/>
            <person name="Byers J.R.P. K."/>
            <person name="Montejo-Kovacevich G."/>
            <person name="Yen C E."/>
        </authorList>
    </citation>
    <scope>NUCLEOTIDE SEQUENCE [LARGE SCALE GENOMIC DNA]</scope>
</reference>
<dbReference type="PANTHER" id="PTHR48094">
    <property type="entry name" value="PROTEIN/NUCLEIC ACID DEGLYCASE DJ-1-RELATED"/>
    <property type="match status" value="1"/>
</dbReference>
<dbReference type="InterPro" id="IPR029062">
    <property type="entry name" value="Class_I_gatase-like"/>
</dbReference>
<evidence type="ECO:0000256" key="3">
    <source>
        <dbReference type="ARBA" id="ARBA00023097"/>
    </source>
</evidence>
<accession>A0A8S1BCT6</accession>
<dbReference type="SUPFAM" id="SSF52317">
    <property type="entry name" value="Class I glutamine amidotransferase-like"/>
    <property type="match status" value="1"/>
</dbReference>
<comment type="subcellular location">
    <subcellularLocation>
        <location evidence="1">Cytoplasm</location>
    </subcellularLocation>
</comment>
<dbReference type="EMBL" id="CADEBC010000591">
    <property type="protein sequence ID" value="CAB3257400.1"/>
    <property type="molecule type" value="Genomic_DNA"/>
</dbReference>
<dbReference type="Proteomes" id="UP000494106">
    <property type="component" value="Unassembled WGS sequence"/>
</dbReference>
<dbReference type="NCBIfam" id="TIGR01383">
    <property type="entry name" value="not_thiJ"/>
    <property type="match status" value="1"/>
</dbReference>
<feature type="domain" description="DJ-1/PfpI" evidence="4">
    <location>
        <begin position="41"/>
        <end position="208"/>
    </location>
</feature>
<dbReference type="Gene3D" id="3.40.50.880">
    <property type="match status" value="1"/>
</dbReference>
<dbReference type="GO" id="GO:0006979">
    <property type="term" value="P:response to oxidative stress"/>
    <property type="evidence" value="ECO:0007669"/>
    <property type="project" value="UniProtKB-ARBA"/>
</dbReference>
<evidence type="ECO:0000256" key="2">
    <source>
        <dbReference type="ARBA" id="ARBA00022490"/>
    </source>
</evidence>
<dbReference type="CDD" id="cd03135">
    <property type="entry name" value="GATase1_DJ-1"/>
    <property type="match status" value="1"/>
</dbReference>
<dbReference type="AlphaFoldDB" id="A0A8S1BCT6"/>
<keyword evidence="2" id="KW-0963">Cytoplasm</keyword>
<dbReference type="GO" id="GO:0005739">
    <property type="term" value="C:mitochondrion"/>
    <property type="evidence" value="ECO:0007669"/>
    <property type="project" value="TreeGrafter"/>
</dbReference>
<keyword evidence="6" id="KW-1185">Reference proteome</keyword>
<protein>
    <recommendedName>
        <fullName evidence="4">DJ-1/PfpI domain-containing protein</fullName>
    </recommendedName>
</protein>
<organism evidence="5 6">
    <name type="scientific">Arctia plantaginis</name>
    <name type="common">Wood tiger moth</name>
    <name type="synonym">Phalaena plantaginis</name>
    <dbReference type="NCBI Taxonomy" id="874455"/>
    <lineage>
        <taxon>Eukaryota</taxon>
        <taxon>Metazoa</taxon>
        <taxon>Ecdysozoa</taxon>
        <taxon>Arthropoda</taxon>
        <taxon>Hexapoda</taxon>
        <taxon>Insecta</taxon>
        <taxon>Pterygota</taxon>
        <taxon>Neoptera</taxon>
        <taxon>Endopterygota</taxon>
        <taxon>Lepidoptera</taxon>
        <taxon>Glossata</taxon>
        <taxon>Ditrysia</taxon>
        <taxon>Noctuoidea</taxon>
        <taxon>Erebidae</taxon>
        <taxon>Arctiinae</taxon>
        <taxon>Arctia</taxon>
    </lineage>
</organism>
<proteinExistence type="predicted"/>
<evidence type="ECO:0000259" key="4">
    <source>
        <dbReference type="Pfam" id="PF01965"/>
    </source>
</evidence>
<name>A0A8S1BCT6_ARCPL</name>
<sequence length="228" mass="24614">MIFVGRILKTFLSSKIYPHFDRKFIHNPCKITKVTCSPMSKSALLILAKGAEEMESIITVDMLRRAGITVTLAGLDGGDPVLCSRQVTVVPDKSLSAALQDQPQYDAIILPGGLEGSDRLCKSEVVGKLLKDQEKSGRIVAAICAAPTAFAAHGIGLNKRVTSYPTTKDKIPADKYTYVEGERVVVDGNVVTSRGPGTAYWFGLKLIELLAGKPKADEVEKAMVISTY</sequence>
<evidence type="ECO:0000313" key="5">
    <source>
        <dbReference type="EMBL" id="CAB3257400.1"/>
    </source>
</evidence>
<dbReference type="OrthoDB" id="543156at2759"/>